<feature type="compositionally biased region" description="Basic and acidic residues" evidence="1">
    <location>
        <begin position="769"/>
        <end position="783"/>
    </location>
</feature>
<name>A0AAN5D0D0_9BILA</name>
<feature type="compositionally biased region" description="Low complexity" evidence="1">
    <location>
        <begin position="4767"/>
        <end position="4779"/>
    </location>
</feature>
<feature type="compositionally biased region" description="Basic and acidic residues" evidence="1">
    <location>
        <begin position="1497"/>
        <end position="1511"/>
    </location>
</feature>
<feature type="region of interest" description="Disordered" evidence="1">
    <location>
        <begin position="2834"/>
        <end position="2961"/>
    </location>
</feature>
<feature type="compositionally biased region" description="Basic and acidic residues" evidence="1">
    <location>
        <begin position="914"/>
        <end position="931"/>
    </location>
</feature>
<feature type="region of interest" description="Disordered" evidence="1">
    <location>
        <begin position="2135"/>
        <end position="2236"/>
    </location>
</feature>
<feature type="compositionally biased region" description="Basic and acidic residues" evidence="1">
    <location>
        <begin position="3675"/>
        <end position="3689"/>
    </location>
</feature>
<feature type="region of interest" description="Disordered" evidence="1">
    <location>
        <begin position="2280"/>
        <end position="2381"/>
    </location>
</feature>
<feature type="compositionally biased region" description="Basic and acidic residues" evidence="1">
    <location>
        <begin position="3237"/>
        <end position="3251"/>
    </location>
</feature>
<feature type="region of interest" description="Disordered" evidence="1">
    <location>
        <begin position="1129"/>
        <end position="1221"/>
    </location>
</feature>
<feature type="region of interest" description="Disordered" evidence="1">
    <location>
        <begin position="829"/>
        <end position="931"/>
    </location>
</feature>
<feature type="compositionally biased region" description="Polar residues" evidence="1">
    <location>
        <begin position="4850"/>
        <end position="4862"/>
    </location>
</feature>
<feature type="compositionally biased region" description="Basic and acidic residues" evidence="1">
    <location>
        <begin position="3382"/>
        <end position="3399"/>
    </location>
</feature>
<feature type="compositionally biased region" description="Basic and acidic residues" evidence="1">
    <location>
        <begin position="2512"/>
        <end position="2526"/>
    </location>
</feature>
<feature type="region of interest" description="Disordered" evidence="1">
    <location>
        <begin position="4452"/>
        <end position="4559"/>
    </location>
</feature>
<feature type="region of interest" description="Disordered" evidence="1">
    <location>
        <begin position="423"/>
        <end position="493"/>
    </location>
</feature>
<feature type="compositionally biased region" description="Basic and acidic residues" evidence="1">
    <location>
        <begin position="479"/>
        <end position="493"/>
    </location>
</feature>
<feature type="region of interest" description="Disordered" evidence="1">
    <location>
        <begin position="3124"/>
        <end position="3251"/>
    </location>
</feature>
<feature type="compositionally biased region" description="Basic and acidic residues" evidence="1">
    <location>
        <begin position="4110"/>
        <end position="4124"/>
    </location>
</feature>
<feature type="compositionally biased region" description="Basic and acidic residues" evidence="1">
    <location>
        <begin position="2947"/>
        <end position="2961"/>
    </location>
</feature>
<feature type="compositionally biased region" description="Basic and acidic residues" evidence="1">
    <location>
        <begin position="1062"/>
        <end position="1076"/>
    </location>
</feature>
<feature type="compositionally biased region" description="Low complexity" evidence="1">
    <location>
        <begin position="4332"/>
        <end position="4344"/>
    </location>
</feature>
<feature type="compositionally biased region" description="Basic and acidic residues" evidence="1">
    <location>
        <begin position="4255"/>
        <end position="4269"/>
    </location>
</feature>
<feature type="compositionally biased region" description="Basic and acidic residues" evidence="1">
    <location>
        <begin position="1932"/>
        <end position="1946"/>
    </location>
</feature>
<dbReference type="Proteomes" id="UP001328107">
    <property type="component" value="Unassembled WGS sequence"/>
</dbReference>
<feature type="compositionally biased region" description="Basic and acidic residues" evidence="1">
    <location>
        <begin position="1352"/>
        <end position="1366"/>
    </location>
</feature>
<feature type="compositionally biased region" description="Basic and acidic residues" evidence="1">
    <location>
        <begin position="4400"/>
        <end position="4414"/>
    </location>
</feature>
<feature type="region of interest" description="Disordered" evidence="1">
    <location>
        <begin position="3588"/>
        <end position="3689"/>
    </location>
</feature>
<comment type="caution">
    <text evidence="2">The sequence shown here is derived from an EMBL/GenBank/DDBJ whole genome shotgun (WGS) entry which is preliminary data.</text>
</comment>
<gene>
    <name evidence="2" type="ORF">PMAYCL1PPCAC_24726</name>
</gene>
<evidence type="ECO:0000313" key="3">
    <source>
        <dbReference type="Proteomes" id="UP001328107"/>
    </source>
</evidence>
<feature type="region of interest" description="Disordered" evidence="1">
    <location>
        <begin position="2709"/>
        <end position="2816"/>
    </location>
</feature>
<protein>
    <submittedName>
        <fullName evidence="2">Uncharacterized protein</fullName>
    </submittedName>
</protein>
<organism evidence="2 3">
    <name type="scientific">Pristionchus mayeri</name>
    <dbReference type="NCBI Taxonomy" id="1317129"/>
    <lineage>
        <taxon>Eukaryota</taxon>
        <taxon>Metazoa</taxon>
        <taxon>Ecdysozoa</taxon>
        <taxon>Nematoda</taxon>
        <taxon>Chromadorea</taxon>
        <taxon>Rhabditida</taxon>
        <taxon>Rhabditina</taxon>
        <taxon>Diplogasteromorpha</taxon>
        <taxon>Diplogasteroidea</taxon>
        <taxon>Neodiplogasteridae</taxon>
        <taxon>Pristionchus</taxon>
    </lineage>
</organism>
<feature type="region of interest" description="Disordered" evidence="1">
    <location>
        <begin position="1404"/>
        <end position="1511"/>
    </location>
</feature>
<feature type="region of interest" description="Disordered" evidence="1">
    <location>
        <begin position="4744"/>
        <end position="4809"/>
    </location>
</feature>
<feature type="compositionally biased region" description="Basic and acidic residues" evidence="1">
    <location>
        <begin position="2657"/>
        <end position="2671"/>
    </location>
</feature>
<sequence length="4913" mass="541577">MVKKTTDYPTSSPFEGELESTERISDLPDEPLTSHVSVYHPGRSDEEPTPSTKLDIGEKAKEIGDKIGGFFKSKDKHAEYPISEPYEGPLDDTLRASELQDEPLTSHVAVYHSGRSDEPTVAQPKEVEVAPAVEKVKTTTDYPTSSPFEGELESTERISDRPDEPLTSHVSVYHPCRSDEEPTPSTVAPHEEKPEKKKLDIGEKAKEIGDKIGGFFKSKDKHAEYPISEPYEGPLDDTLRASELQDEPLTSHVAVYHSGRSDEPTVAQPKEVEVAPAVEKVKTTTDYPTSSPFEGELESTERISDLPDEPLTSHVSVYHPCRSDEEPTPSTVAPHEEKPEKKKLDIGEKAKEIGDKIGGLFKSKDKHAEYPISEPYQGPLDDTLRASELQDEPLTSHVAVYHSGRSDEPTVAQPKEVEVAPAVEKVKKTTDYPTSSPFEGELESTERISDLPDEPLTSHVSVYHPGRSDEELTPSTFAPHEEKPEKKKLDIGEKAKEIGDKIGGLFKSKDKHAEYPISEPYEGPLDDTLRASELQDEPLTSHVAVYHSGRSDEPTVAQPKEVEVAPAVEKVKTTTDYPTSSPFEGELESTERISDLPDEPLTSHVSVYHPGRSDEEPTPSTVAPHEEKPEKKKLDIGEKAKEIGDKIGGLFKSKDKHAEYPISEPYQGPLDDTLRASELQDEPLTSHVAVYHSGRSDEPTVAQPKEVEVAPAVEKVKKTTDYPTSSPFEGELESTERISDLPDEPLTSHVSVYHPGRSDEELTPSTFAPHEEKPEKKKLDIGEKAKEIGDKIGGLFKSKDKHAEYPISEPYQGPLDDTLRASELQDEPLTSHVAVYHSGRSDEPTVAQPKEVEVAPAVEKVKKTTDYPTSSPFEGELESTERISDLPDEPLTSHVSVYHPGRSDEELTPSTFAPHEEKPEKPEKKKLDIGEKAKEIGDKIGGLFKSKDKHAEYPISEPYQGPLDDTLRASELQDEPLTSHVAVYHSGRSDEPTVAQPKEVEVAPAVEKVKKTTDYPTSSPFEGELESTERISDLPDEPLTSHVSVYHPGRSDEELTPSTVAPHEEKPEKKKLDIGEKAKEIGDKIGGLFKSKDKHAEYPISEPYQGPLDDTLRASELQDEPLTSHVAVYHSGRSDEPTVAQPKEVEVAPAVEKVKKTTDYPTSSPFEGELESTERISDLPDEPLTSHVSVYHPGRSDEELTPSTVAPHEEKPEKKKLDIGEKAKEIGDKIGGLFKSKDKHAEYPISEPYQGPLDDTLRASELQDEPLTSHVAVYHSGRSDEPTVAQPKEVEVAPAVEKVKKTTDYPTSSPFEGELESTERISDLPDEPLTSHVSVYHPGRSDEELTPSTVAPHEEKPEKKKLDIGEKAKEIGDKIGGLFKSKDKHAEYPISEPYEGPLDDTLRASELQDEPLTSHVAVYHSGRSDEPTVAQPKEVEVAPAVEKVKKTTDYPTSSPFEGELESAERISDLPDEPLTSHVSVYHPGRSDEELTPSTVAPHEEKPEKKKLDIGEKAKEIGDKIGGLFKSKDKHAEYPISEPYQGPLDDTLRASELQDEPLTSHVAVYHSGRSDEPTVAQPKEVEVAPAVEKVKKTTDYPTSSPFEGELESTERISDLPDEPLTSHVSVYHPGRSDEELTPSTVAPHEEKPEKKKLDIGEKAKEIGDKIGGLFKSKDKHAEYPISEPYEGPLDDTLRASELQDEPLTSHVAVYHSGRSDEPTVAQPKEVEVAPAVEKVKKTTDYPTSSPFEGELESAERISDLPDEPLTSHVSVYHPGRSDEELTPSTVAPHEEKPEKKKLDIGEKAKEIGDKIGGLFKSKDKHAEYPISEPYQGPLDDTLRASELQDEPLTSHVAVYHSGRSDEPTVAQPKEVEVAPAVEKVKKTTDYPTSSPFEGELESTERISDLPDEPLTSHVSVYHPGRSDEELTPSTVAPHEEKPEKKKLDIGEKAKEIGDKIGGLFKSKDKHAEYPISEPYEGPLDDTLRASELQDEPLTSHVAVYHSGRSDEPTVAQPKEVEVAPAVEKVKKTTDYPTSSPFEGELESAERISDLPDEPLTSHVSVYHPGRSDEELTPSTVAPHEEKPEKKKLDIGEKAKEIGDKIGGLFKSKDKHAEYPISEPYQGPLDDTLRASELQDEPLTSHVAVYHSGRSDEPTVAQPKEVEVAPAVEKVKKTTDYPTSSPFEGELESTERISDLPDEPLTSHVSVYHPGRSDEELTPSTVAPHEEKPEKKKLDIGEKAKEIGDKIGGLFKSKDKHAEYPISEPYQGPLDDTLRASELQDEPLTSHVAVYHSGRSDEPTVAQPKEVEVAPAVEKVKKTTDYPTSSPFEGELESTERISDLPDEPLTSHVSVYHPGRSDEELTPSTVAPHEEKPEKKKLDIGEKAKEIGDKIGGLFKSKDKHAEYPISEPYEGPLDDTLRASELQDEPLTSHVAVYHSGRSDEPTVAQPKEVEVAPAVEKVKKTTDYPTSSPFEGELESTERISDLPDEPLTSHVSVYHPGRSDEELTPSTVAPHEEKPEKKKLDIGEKAKEIGDKIGGLFKSKDKHAEYPISEPYQGPLDDTLRASELQDEPLTSHVAVYHSGRSDEPTVAQPKEVEVAPAVEKVKKTTDYPTSSPFEGELESTERISDLPDEPLTSHVSVYHPGRSDEELTPSTVAPHEEKPEKKKLDIGEKAKEIGDKIGGLFKSKDKHAEYPISEPYEGPLDDTLRASELQDEPLTSHVAVYHSGRSDEPTVAQPKEVEVAPAVEKVKKTTDYPTSSPFEGELESAERISDLPDEPLTSHVSVYHPGRSDEELTPSTVAPHEEKPEKKKLDIGEKAKEIGDKIGGLFKSKDKHAEYPISEPYEGPLDDTLRASELQDEPLTSHVAVYHSGRSDEPTVAQPKEVEVAPAVEKVKKTTDYPTSSPFEGELESAERISDLPDEPLTSHVSVYHPGRSDEELTPSTVAPHEEKPEKKKLDIGEKAKEIGDKIGGLFKSKDKHAEYPISEPYQGPLDDTLRASELQDEPLTSHVAVYHSGRSDEPTVAQPKEVEVAPAVEKVKKTTDYPTSSPFEGELESAERISDLPDEPLTSHVSVYHPGRSDEELTPSTVAPHEEKPEKKKLDIGEKAKEIGDKIGGLFKSKDKHAEYPISEPYEGPLDDTLRASELQDEPLTSHVAVYHSGRSDEPTVAQPKEVEVAPAVEKVKKTTDYPTSSPFEGELESAERISDLPDEPLTSHVSVYHPGRSDEELTPSTVAPHEEKPEKKKLDIGEKAKEIGDKIGGLFKSKDKHAEYPISEPYQGALDDTLRASELQDEPLTSHVAVYHSGRSDEPTVAQPKEVEVAPAVEKVKKTTDYPTSSPFEGELESTERISDLPDEPLTSHVSVYHPGRSDEELTPSTVAPHEEKPEKPEKKKLDIGEKAKEIGDKIGGLFKSKDKHAEYPISEPYQGPLDDTLRASELQDEPLTSHVAVYHSGRSDEPTVAQPKEVEVAPAVEKVKKTTDYPTSSPFEGELESAERISDLPDEPLTSHVSVYHPGRSDEELTPSTVAPHEEKPEKKKLDIGEKAKEIGDKIGGLFKSKDKHAEYPISEPYQGPLDDTLRASELQDEPLTSHVAVYHSGRSDEPTVAQPKEVEVAPAVEKVKKTTDYPTSSPFEGELESTERISDLPDEPLTSHVSVYHPGRSDEELTPSTVAPHEEKPEKKKLDIGEKAKEIGDKIGGLFKSKDKHAEYPISEPYEGPLDDTLRASELQDEPLTSHVAVYHSGRSDEPTVAQPKEVEVAPAVEKVKKTTDYPTSSPFEGELESAERISDLPDEPLTSHVSVYHPGRSDEELTPSTVAPHEEKPEKKKLDIGEKAKEIGDKIGGLFKSKDKHAEYPISEPYQGPLDDTLRASELQDEPLTSHVAVYHSGRSDEPTVAQPKEVEVAPAVEKVKKTTDYPTSSPFEGELESTERISDLPDEPLTSHVSVYHPGRSDEELTPSTVAPHEEKPEKKKLDIGEKAKEIGDKIGGLFKSKDKHAEYPISEPYQGPLDDTLRASELQDEPLTSHVAVYHSGRSDEPTVAQPKEVEVAPAVEKVKKTTDYPTSSPFEGELESTERISDLPDEPLTSHVSVYHPGRSDEELTPSTVAPHEEKPEKKKLDIGEKAKEIGDKIGGLFKSKDKHAEYPISEPYEGPLDDTLRASELQDEPLTSHVAVYHSGRSDEPTVAQPKEVEVAPAVEKVKKTTDYPTSSPFEGELESAERISDLPDEPLTSHVSVYHPGRSDEELTPSTVAPHEEKPEKKKLDIGEKAKEIGDKIGGLFKSKDKHAEYPISEPYQGPLDDTLRASELQDEPLTSHVAVYHSGRSDEPTVAQPKEVEVAPAVEKVKTTTEYPTSSPFEGELESTERISDLPDEPLTSHVSVYHPGRSDEEPTPSTVAPHEEKPEKKKLDIGEKAKEIGDKIGGLFNSKDKHAEYPISEPYEGPLDDTLRASELQDEPLTSHVAVYHSGRSDEPTVAQPKEVEVAPAVEKVKKTTDYPTSSPFEGDLESTERISDLPDEPLTSHVSVYHPGRSDEEPTPSTVAPHEEKPEKKKLDIGEKAKEIGDKIGGLFKSKDKHAEYPISEPYEGPLDDTLRASELQDEPLTSHVAVYHSGRSDEPTVAQPKEVEVAPAVEKVKTTTEYPTSSPFEGELESTERISDLPDEPLTSHVSVYHPGRSDEEPTPSTVAPHEEKPEKKKLDIGEKAKEIGDKIGGLFNSKDKHAEYPISEPYEGPLDDTLRASELQDEPLTSHVAVYHSGRSDEPTVAQPKEVEVAPAVEKVKTTTDYPTSSPFEGELESTERISDLPDEPLTSHVSVEYDQADDFVIDSSSVDFPHSEPVDSTRVLDEGQTQPIFADSISQLRHPRGDEEFIIDSHPADHSPEKPIGSLESMHPSIRHDKPEYGDMYDDAPA</sequence>
<reference evidence="3" key="1">
    <citation type="submission" date="2022-10" db="EMBL/GenBank/DDBJ databases">
        <title>Genome assembly of Pristionchus species.</title>
        <authorList>
            <person name="Yoshida K."/>
            <person name="Sommer R.J."/>
        </authorList>
    </citation>
    <scope>NUCLEOTIDE SEQUENCE [LARGE SCALE GENOMIC DNA]</scope>
    <source>
        <strain evidence="3">RS5460</strain>
    </source>
</reference>
<feature type="compositionally biased region" description="Basic and acidic residues" evidence="1">
    <location>
        <begin position="189"/>
        <end position="210"/>
    </location>
</feature>
<feature type="compositionally biased region" description="Basic and acidic residues" evidence="1">
    <location>
        <begin position="4836"/>
        <end position="4848"/>
    </location>
</feature>
<feature type="compositionally biased region" description="Basic and acidic residues" evidence="1">
    <location>
        <begin position="3530"/>
        <end position="3544"/>
    </location>
</feature>
<feature type="compositionally biased region" description="Basic and acidic residues" evidence="1">
    <location>
        <begin position="2222"/>
        <end position="2236"/>
    </location>
</feature>
<feature type="compositionally biased region" description="Basic and acidic residues" evidence="1">
    <location>
        <begin position="4545"/>
        <end position="4559"/>
    </location>
</feature>
<feature type="compositionally biased region" description="Basic and acidic residues" evidence="1">
    <location>
        <begin position="4690"/>
        <end position="4704"/>
    </location>
</feature>
<feature type="region of interest" description="Disordered" evidence="1">
    <location>
        <begin position="1265"/>
        <end position="1366"/>
    </location>
</feature>
<feature type="region of interest" description="Disordered" evidence="1">
    <location>
        <begin position="4023"/>
        <end position="4124"/>
    </location>
</feature>
<evidence type="ECO:0000256" key="1">
    <source>
        <dbReference type="SAM" id="MobiDB-lite"/>
    </source>
</evidence>
<feature type="compositionally biased region" description="Basic and acidic residues" evidence="1">
    <location>
        <begin position="1642"/>
        <end position="1656"/>
    </location>
</feature>
<feature type="compositionally biased region" description="Basic and acidic residues" evidence="1">
    <location>
        <begin position="2367"/>
        <end position="2381"/>
    </location>
</feature>
<feature type="region of interest" description="Disordered" evidence="1">
    <location>
        <begin position="3307"/>
        <end position="3399"/>
    </location>
</feature>
<feature type="compositionally biased region" description="Low complexity" evidence="1">
    <location>
        <begin position="556"/>
        <end position="568"/>
    </location>
</feature>
<feature type="region of interest" description="Disordered" evidence="1">
    <location>
        <begin position="4830"/>
        <end position="4913"/>
    </location>
</feature>
<feature type="compositionally biased region" description="Low complexity" evidence="1">
    <location>
        <begin position="4622"/>
        <end position="4634"/>
    </location>
</feature>
<feature type="region of interest" description="Disordered" evidence="1">
    <location>
        <begin position="1674"/>
        <end position="1801"/>
    </location>
</feature>
<feature type="region of interest" description="Disordered" evidence="1">
    <location>
        <begin position="1555"/>
        <end position="1656"/>
    </location>
</feature>
<feature type="region of interest" description="Disordered" evidence="1">
    <location>
        <begin position="716"/>
        <end position="783"/>
    </location>
</feature>
<feature type="compositionally biased region" description="Basic and acidic residues" evidence="1">
    <location>
        <begin position="624"/>
        <end position="645"/>
    </location>
</feature>
<feature type="region of interest" description="Disordered" evidence="1">
    <location>
        <begin position="3727"/>
        <end position="3834"/>
    </location>
</feature>
<feature type="compositionally biased region" description="Basic and acidic residues" evidence="1">
    <location>
        <begin position="3820"/>
        <end position="3834"/>
    </location>
</feature>
<feature type="region of interest" description="Disordered" evidence="1">
    <location>
        <begin position="1964"/>
        <end position="2091"/>
    </location>
</feature>
<feature type="compositionally biased region" description="Low complexity" evidence="1">
    <location>
        <begin position="266"/>
        <end position="278"/>
    </location>
</feature>
<feature type="region of interest" description="Disordered" evidence="1">
    <location>
        <begin position="2399"/>
        <end position="2526"/>
    </location>
</feature>
<feature type="compositionally biased region" description="Basic and acidic residues" evidence="1">
    <location>
        <begin position="1787"/>
        <end position="1801"/>
    </location>
</feature>
<feature type="region of interest" description="Disordered" evidence="1">
    <location>
        <begin position="3878"/>
        <end position="3979"/>
    </location>
</feature>
<feature type="compositionally biased region" description="Basic and acidic residues" evidence="1">
    <location>
        <begin position="3965"/>
        <end position="3979"/>
    </location>
</feature>
<feature type="compositionally biased region" description="Basic and acidic residues" evidence="1">
    <location>
        <begin position="1207"/>
        <end position="1221"/>
    </location>
</feature>
<feature type="region of interest" description="Disordered" evidence="1">
    <location>
        <begin position="4314"/>
        <end position="4414"/>
    </location>
</feature>
<keyword evidence="3" id="KW-1185">Reference proteome</keyword>
<feature type="region of interest" description="Disordered" evidence="1">
    <location>
        <begin position="4162"/>
        <end position="4269"/>
    </location>
</feature>
<feature type="region of interest" description="Disordered" evidence="1">
    <location>
        <begin position="511"/>
        <end position="683"/>
    </location>
</feature>
<feature type="region of interest" description="Disordered" evidence="1">
    <location>
        <begin position="1853"/>
        <end position="1946"/>
    </location>
</feature>
<feature type="region of interest" description="Disordered" evidence="1">
    <location>
        <begin position="3444"/>
        <end position="3544"/>
    </location>
</feature>
<feature type="compositionally biased region" description="Basic and acidic residues" evidence="1">
    <location>
        <begin position="334"/>
        <end position="348"/>
    </location>
</feature>
<feature type="region of interest" description="Disordered" evidence="1">
    <location>
        <begin position="975"/>
        <end position="1076"/>
    </location>
</feature>
<evidence type="ECO:0000313" key="2">
    <source>
        <dbReference type="EMBL" id="GMR54531.1"/>
    </source>
</evidence>
<feature type="compositionally biased region" description="Basic and acidic residues" evidence="1">
    <location>
        <begin position="2077"/>
        <end position="2091"/>
    </location>
</feature>
<feature type="non-terminal residue" evidence="2">
    <location>
        <position position="4913"/>
    </location>
</feature>
<accession>A0AAN5D0D0</accession>
<feature type="compositionally biased region" description="Basic and acidic residues" evidence="1">
    <location>
        <begin position="154"/>
        <end position="166"/>
    </location>
</feature>
<dbReference type="EMBL" id="BTRK01000005">
    <property type="protein sequence ID" value="GMR54531.1"/>
    <property type="molecule type" value="Genomic_DNA"/>
</dbReference>
<feature type="compositionally biased region" description="Basic and acidic residues" evidence="1">
    <location>
        <begin position="3092"/>
        <end position="3106"/>
    </location>
</feature>
<feature type="region of interest" description="Disordered" evidence="1">
    <location>
        <begin position="3005"/>
        <end position="3106"/>
    </location>
</feature>
<feature type="region of interest" description="Disordered" evidence="1">
    <location>
        <begin position="2570"/>
        <end position="2671"/>
    </location>
</feature>
<feature type="region of interest" description="Disordered" evidence="1">
    <location>
        <begin position="130"/>
        <end position="348"/>
    </location>
</feature>
<feature type="region of interest" description="Disordered" evidence="1">
    <location>
        <begin position="4597"/>
        <end position="4704"/>
    </location>
</feature>
<feature type="region of interest" description="Disordered" evidence="1">
    <location>
        <begin position="1"/>
        <end position="58"/>
    </location>
</feature>
<proteinExistence type="predicted"/>
<feature type="compositionally biased region" description="Basic and acidic residues" evidence="1">
    <location>
        <begin position="2802"/>
        <end position="2816"/>
    </location>
</feature>